<evidence type="ECO:0000256" key="1">
    <source>
        <dbReference type="SAM" id="MobiDB-lite"/>
    </source>
</evidence>
<reference evidence="2 3" key="1">
    <citation type="journal article" date="2019" name="Commun. Biol.">
        <title>The bagworm genome reveals a unique fibroin gene that provides high tensile strength.</title>
        <authorList>
            <person name="Kono N."/>
            <person name="Nakamura H."/>
            <person name="Ohtoshi R."/>
            <person name="Tomita M."/>
            <person name="Numata K."/>
            <person name="Arakawa K."/>
        </authorList>
    </citation>
    <scope>NUCLEOTIDE SEQUENCE [LARGE SCALE GENOMIC DNA]</scope>
</reference>
<dbReference type="AlphaFoldDB" id="A0A4C1TWA6"/>
<dbReference type="Proteomes" id="UP000299102">
    <property type="component" value="Unassembled WGS sequence"/>
</dbReference>
<protein>
    <submittedName>
        <fullName evidence="2">Uncharacterized protein</fullName>
    </submittedName>
</protein>
<gene>
    <name evidence="2" type="ORF">EVAR_14725_1</name>
</gene>
<sequence>MTQNRNEKERKEGSGSVVPAHCIIRRQFRAAEFRALLSDHLNHFIARSSRKKLDTLRVYHSTHSISRMSSQAGITTLSPNNSTTSN</sequence>
<comment type="caution">
    <text evidence="2">The sequence shown here is derived from an EMBL/GenBank/DDBJ whole genome shotgun (WGS) entry which is preliminary data.</text>
</comment>
<name>A0A4C1TWA6_EUMVA</name>
<evidence type="ECO:0000313" key="3">
    <source>
        <dbReference type="Proteomes" id="UP000299102"/>
    </source>
</evidence>
<dbReference type="EMBL" id="BGZK01000096">
    <property type="protein sequence ID" value="GBP18333.1"/>
    <property type="molecule type" value="Genomic_DNA"/>
</dbReference>
<accession>A0A4C1TWA6</accession>
<keyword evidence="3" id="KW-1185">Reference proteome</keyword>
<evidence type="ECO:0000313" key="2">
    <source>
        <dbReference type="EMBL" id="GBP18333.1"/>
    </source>
</evidence>
<proteinExistence type="predicted"/>
<organism evidence="2 3">
    <name type="scientific">Eumeta variegata</name>
    <name type="common">Bagworm moth</name>
    <name type="synonym">Eumeta japonica</name>
    <dbReference type="NCBI Taxonomy" id="151549"/>
    <lineage>
        <taxon>Eukaryota</taxon>
        <taxon>Metazoa</taxon>
        <taxon>Ecdysozoa</taxon>
        <taxon>Arthropoda</taxon>
        <taxon>Hexapoda</taxon>
        <taxon>Insecta</taxon>
        <taxon>Pterygota</taxon>
        <taxon>Neoptera</taxon>
        <taxon>Endopterygota</taxon>
        <taxon>Lepidoptera</taxon>
        <taxon>Glossata</taxon>
        <taxon>Ditrysia</taxon>
        <taxon>Tineoidea</taxon>
        <taxon>Psychidae</taxon>
        <taxon>Oiketicinae</taxon>
        <taxon>Eumeta</taxon>
    </lineage>
</organism>
<feature type="region of interest" description="Disordered" evidence="1">
    <location>
        <begin position="67"/>
        <end position="86"/>
    </location>
</feature>
<feature type="compositionally biased region" description="Low complexity" evidence="1">
    <location>
        <begin position="75"/>
        <end position="86"/>
    </location>
</feature>